<dbReference type="PANTHER" id="PTHR12101">
    <property type="entry name" value="POPEYE DOMAIN CONTAINING PROTEIN"/>
    <property type="match status" value="1"/>
</dbReference>
<evidence type="ECO:0000256" key="6">
    <source>
        <dbReference type="ARBA" id="ARBA00023136"/>
    </source>
</evidence>
<keyword evidence="6" id="KW-0472">Membrane</keyword>
<dbReference type="Pfam" id="PF04831">
    <property type="entry name" value="POPDC1-3"/>
    <property type="match status" value="1"/>
</dbReference>
<keyword evidence="4" id="KW-0812">Transmembrane</keyword>
<evidence type="ECO:0000313" key="10">
    <source>
        <dbReference type="Proteomes" id="UP000693970"/>
    </source>
</evidence>
<protein>
    <submittedName>
        <fullName evidence="9">Popeye conserved region protein</fullName>
    </submittedName>
</protein>
<dbReference type="GO" id="GO:0030552">
    <property type="term" value="F:cAMP binding"/>
    <property type="evidence" value="ECO:0007669"/>
    <property type="project" value="TreeGrafter"/>
</dbReference>
<dbReference type="EMBL" id="JAGRRH010000026">
    <property type="protein sequence ID" value="KAG7341437.1"/>
    <property type="molecule type" value="Genomic_DNA"/>
</dbReference>
<dbReference type="InterPro" id="IPR000595">
    <property type="entry name" value="cNMP-bd_dom"/>
</dbReference>
<dbReference type="OrthoDB" id="347381at2759"/>
<gene>
    <name evidence="9" type="ORF">IV203_023389</name>
</gene>
<feature type="region of interest" description="Disordered" evidence="7">
    <location>
        <begin position="69"/>
        <end position="91"/>
    </location>
</feature>
<dbReference type="PANTHER" id="PTHR12101:SF17">
    <property type="entry name" value="BLOOD VESSEL EPICARDIAL SUBSTANCE"/>
    <property type="match status" value="1"/>
</dbReference>
<sequence length="417" mass="46940">MSTKNPVFQRFIKSYFQLPRAVEDILQVPPSKRAASTRRRKAPTYLKGVGHDGNYYRLKIPQRKSKLPAIPKLPKGTPMPKPLTPPPKPPETVAQLPGYRRQFAQWFRDNLPVMVLNFGSLCTLLAFTRSDVLELRSLAITGQVCFVAYQLKQKMVLWPSVMWSSLFATVNAYNIHHIIEERHSTVRMSDAQERVFVDFFMPHGVTPMQFSRIDEKAKRFKLKKGQILIRKGDKLDHVYLIIGGSTQAHILGRRLTAASTNEETRGGQKEGGDSGAWAGEMAFLKQFWEKEQGHIPQTTAGKTTEAINGLNSKSKSRKLGGETLETAFYTVLAAEDCTVMSWSHADMEELMESSVDLRAALTRAMSSALVGKVVNLTISRAQHEKVPWLAWLTAGKTRDGSSVEVRQEELRLAEDRT</sequence>
<name>A0A9K3KDE2_9STRA</name>
<evidence type="ECO:0000256" key="2">
    <source>
        <dbReference type="ARBA" id="ARBA00004236"/>
    </source>
</evidence>
<evidence type="ECO:0000256" key="4">
    <source>
        <dbReference type="ARBA" id="ARBA00022692"/>
    </source>
</evidence>
<feature type="domain" description="Cyclic nucleotide-binding" evidence="8">
    <location>
        <begin position="201"/>
        <end position="247"/>
    </location>
</feature>
<dbReference type="Proteomes" id="UP000693970">
    <property type="component" value="Unassembled WGS sequence"/>
</dbReference>
<evidence type="ECO:0000256" key="3">
    <source>
        <dbReference type="ARBA" id="ARBA00022475"/>
    </source>
</evidence>
<feature type="compositionally biased region" description="Pro residues" evidence="7">
    <location>
        <begin position="77"/>
        <end position="90"/>
    </location>
</feature>
<dbReference type="PROSITE" id="PS50042">
    <property type="entry name" value="CNMP_BINDING_3"/>
    <property type="match status" value="1"/>
</dbReference>
<organism evidence="9 10">
    <name type="scientific">Nitzschia inconspicua</name>
    <dbReference type="NCBI Taxonomy" id="303405"/>
    <lineage>
        <taxon>Eukaryota</taxon>
        <taxon>Sar</taxon>
        <taxon>Stramenopiles</taxon>
        <taxon>Ochrophyta</taxon>
        <taxon>Bacillariophyta</taxon>
        <taxon>Bacillariophyceae</taxon>
        <taxon>Bacillariophycidae</taxon>
        <taxon>Bacillariales</taxon>
        <taxon>Bacillariaceae</taxon>
        <taxon>Nitzschia</taxon>
    </lineage>
</organism>
<accession>A0A9K3KDE2</accession>
<evidence type="ECO:0000256" key="1">
    <source>
        <dbReference type="ARBA" id="ARBA00004141"/>
    </source>
</evidence>
<evidence type="ECO:0000259" key="8">
    <source>
        <dbReference type="PROSITE" id="PS50042"/>
    </source>
</evidence>
<keyword evidence="3" id="KW-1003">Cell membrane</keyword>
<comment type="subcellular location">
    <subcellularLocation>
        <location evidence="2">Cell membrane</location>
    </subcellularLocation>
    <subcellularLocation>
        <location evidence="1">Membrane</location>
        <topology evidence="1">Multi-pass membrane protein</topology>
    </subcellularLocation>
</comment>
<dbReference type="InterPro" id="IPR055272">
    <property type="entry name" value="POPDC1-3_dom"/>
</dbReference>
<dbReference type="GO" id="GO:0005886">
    <property type="term" value="C:plasma membrane"/>
    <property type="evidence" value="ECO:0007669"/>
    <property type="project" value="UniProtKB-SubCell"/>
</dbReference>
<proteinExistence type="predicted"/>
<reference evidence="9" key="1">
    <citation type="journal article" date="2021" name="Sci. Rep.">
        <title>Diploid genomic architecture of Nitzschia inconspicua, an elite biomass production diatom.</title>
        <authorList>
            <person name="Oliver A."/>
            <person name="Podell S."/>
            <person name="Pinowska A."/>
            <person name="Traller J.C."/>
            <person name="Smith S.R."/>
            <person name="McClure R."/>
            <person name="Beliaev A."/>
            <person name="Bohutskyi P."/>
            <person name="Hill E.A."/>
            <person name="Rabines A."/>
            <person name="Zheng H."/>
            <person name="Allen L.Z."/>
            <person name="Kuo A."/>
            <person name="Grigoriev I.V."/>
            <person name="Allen A.E."/>
            <person name="Hazlebeck D."/>
            <person name="Allen E.E."/>
        </authorList>
    </citation>
    <scope>NUCLEOTIDE SEQUENCE</scope>
    <source>
        <strain evidence="9">Hildebrandi</strain>
    </source>
</reference>
<dbReference type="CDD" id="cd00038">
    <property type="entry name" value="CAP_ED"/>
    <property type="match status" value="1"/>
</dbReference>
<reference evidence="9" key="2">
    <citation type="submission" date="2021-04" db="EMBL/GenBank/DDBJ databases">
        <authorList>
            <person name="Podell S."/>
        </authorList>
    </citation>
    <scope>NUCLEOTIDE SEQUENCE</scope>
    <source>
        <strain evidence="9">Hildebrandi</strain>
    </source>
</reference>
<evidence type="ECO:0000256" key="5">
    <source>
        <dbReference type="ARBA" id="ARBA00022989"/>
    </source>
</evidence>
<comment type="caution">
    <text evidence="9">The sequence shown here is derived from an EMBL/GenBank/DDBJ whole genome shotgun (WGS) entry which is preliminary data.</text>
</comment>
<dbReference type="InterPro" id="IPR006916">
    <property type="entry name" value="POPDC1-3"/>
</dbReference>
<keyword evidence="5" id="KW-1133">Transmembrane helix</keyword>
<keyword evidence="10" id="KW-1185">Reference proteome</keyword>
<evidence type="ECO:0000256" key="7">
    <source>
        <dbReference type="SAM" id="MobiDB-lite"/>
    </source>
</evidence>
<evidence type="ECO:0000313" key="9">
    <source>
        <dbReference type="EMBL" id="KAG7341437.1"/>
    </source>
</evidence>
<dbReference type="AlphaFoldDB" id="A0A9K3KDE2"/>